<keyword evidence="3" id="KW-1003">Cell membrane</keyword>
<dbReference type="EMBL" id="JAQMPX010000149">
    <property type="protein sequence ID" value="MDB9140861.1"/>
    <property type="molecule type" value="Genomic_DNA"/>
</dbReference>
<comment type="similarity">
    <text evidence="2">Belongs to the polysaccharide synthase family.</text>
</comment>
<feature type="transmembrane region" description="Helical" evidence="7">
    <location>
        <begin position="293"/>
        <end position="317"/>
    </location>
</feature>
<organism evidence="8 9">
    <name type="scientific">Parabacteroides distasonis</name>
    <dbReference type="NCBI Taxonomy" id="823"/>
    <lineage>
        <taxon>Bacteria</taxon>
        <taxon>Pseudomonadati</taxon>
        <taxon>Bacteroidota</taxon>
        <taxon>Bacteroidia</taxon>
        <taxon>Bacteroidales</taxon>
        <taxon>Tannerellaceae</taxon>
        <taxon>Parabacteroides</taxon>
    </lineage>
</organism>
<feature type="transmembrane region" description="Helical" evidence="7">
    <location>
        <begin position="440"/>
        <end position="459"/>
    </location>
</feature>
<comment type="caution">
    <text evidence="8">The sequence shown here is derived from an EMBL/GenBank/DDBJ whole genome shotgun (WGS) entry which is preliminary data.</text>
</comment>
<keyword evidence="5 7" id="KW-1133">Transmembrane helix</keyword>
<proteinExistence type="inferred from homology"/>
<feature type="transmembrane region" description="Helical" evidence="7">
    <location>
        <begin position="416"/>
        <end position="433"/>
    </location>
</feature>
<dbReference type="RefSeq" id="WP_121961485.1">
    <property type="nucleotide sequence ID" value="NZ_JAHYOM010000006.1"/>
</dbReference>
<evidence type="ECO:0000256" key="4">
    <source>
        <dbReference type="ARBA" id="ARBA00022692"/>
    </source>
</evidence>
<feature type="transmembrane region" description="Helical" evidence="7">
    <location>
        <begin position="187"/>
        <end position="206"/>
    </location>
</feature>
<dbReference type="PANTHER" id="PTHR30250">
    <property type="entry name" value="PST FAMILY PREDICTED COLANIC ACID TRANSPORTER"/>
    <property type="match status" value="1"/>
</dbReference>
<feature type="transmembrane region" description="Helical" evidence="7">
    <location>
        <begin position="116"/>
        <end position="136"/>
    </location>
</feature>
<dbReference type="CDD" id="cd13127">
    <property type="entry name" value="MATE_tuaB_like"/>
    <property type="match status" value="1"/>
</dbReference>
<feature type="transmembrane region" description="Helical" evidence="7">
    <location>
        <begin position="323"/>
        <end position="344"/>
    </location>
</feature>
<protein>
    <submittedName>
        <fullName evidence="8">Lipopolysaccharide biosynthesis protein</fullName>
    </submittedName>
</protein>
<comment type="subcellular location">
    <subcellularLocation>
        <location evidence="1">Cell membrane</location>
        <topology evidence="1">Multi-pass membrane protein</topology>
    </subcellularLocation>
</comment>
<dbReference type="InterPro" id="IPR050833">
    <property type="entry name" value="Poly_Biosynth_Transport"/>
</dbReference>
<evidence type="ECO:0000256" key="5">
    <source>
        <dbReference type="ARBA" id="ARBA00022989"/>
    </source>
</evidence>
<feature type="transmembrane region" description="Helical" evidence="7">
    <location>
        <begin position="43"/>
        <end position="60"/>
    </location>
</feature>
<gene>
    <name evidence="8" type="ORF">PN612_20450</name>
</gene>
<keyword evidence="4 7" id="KW-0812">Transmembrane</keyword>
<feature type="transmembrane region" description="Helical" evidence="7">
    <location>
        <begin position="12"/>
        <end position="37"/>
    </location>
</feature>
<name>A0AAW6FD55_PARDI</name>
<accession>A0AAW6FD55</accession>
<dbReference type="PANTHER" id="PTHR30250:SF10">
    <property type="entry name" value="LIPOPOLYSACCHARIDE BIOSYNTHESIS PROTEIN WZXC"/>
    <property type="match status" value="1"/>
</dbReference>
<evidence type="ECO:0000256" key="1">
    <source>
        <dbReference type="ARBA" id="ARBA00004651"/>
    </source>
</evidence>
<sequence>MQGSLKGKTVHGVIWSLIDNVSSSGVIFFVGIILARLLTPEEYGVMAMVSIFIAISNSIIDSGFSSALIRKVKVKPIEYNTVFYFNLLISLLLYICLFFISPFIALFFREPILCEVMRVIGLILIINALSIIPYTIFVREINFKTQTIISLIASVGSGVIGVWMAFSGQGVWSLVGQQLGRQCLNTLFLWFFCHWKPTVSFSMTAFKEMFGFGSKLLLSGLLDTIYKDIYYIVIGRCFSSSILGQYTRAKQFSMVFSTNLTTVVQRVSFPVLSSIQDDSIRLREAYRKVIKSTMLVSFACMLGLAAIAKPLLILLISDKWLPAVYFLQIVCFSNMLYPLHAINLNILKVKGRSDVFLKLEVIKKVLAIFPILVGVYLGIEMMLWGSVIISVISYFLNAYYSASLINYSVYEQLKDIFPSFIVSLGVGFLMWSISLLSISYYLMLIIQLSTGFILAYLIYNWLRLDEFLEIKSIANNFVRKFCKSK</sequence>
<keyword evidence="6 7" id="KW-0472">Membrane</keyword>
<evidence type="ECO:0000256" key="2">
    <source>
        <dbReference type="ARBA" id="ARBA00007430"/>
    </source>
</evidence>
<dbReference type="Proteomes" id="UP001211522">
    <property type="component" value="Unassembled WGS sequence"/>
</dbReference>
<evidence type="ECO:0000256" key="3">
    <source>
        <dbReference type="ARBA" id="ARBA00022475"/>
    </source>
</evidence>
<feature type="transmembrane region" description="Helical" evidence="7">
    <location>
        <begin position="148"/>
        <end position="167"/>
    </location>
</feature>
<dbReference type="GO" id="GO:0005886">
    <property type="term" value="C:plasma membrane"/>
    <property type="evidence" value="ECO:0007669"/>
    <property type="project" value="UniProtKB-SubCell"/>
</dbReference>
<evidence type="ECO:0000256" key="7">
    <source>
        <dbReference type="SAM" id="Phobius"/>
    </source>
</evidence>
<evidence type="ECO:0000313" key="8">
    <source>
        <dbReference type="EMBL" id="MDB9140861.1"/>
    </source>
</evidence>
<feature type="transmembrane region" description="Helical" evidence="7">
    <location>
        <begin position="81"/>
        <end position="104"/>
    </location>
</feature>
<feature type="transmembrane region" description="Helical" evidence="7">
    <location>
        <begin position="365"/>
        <end position="396"/>
    </location>
</feature>
<reference evidence="8" key="1">
    <citation type="submission" date="2023-01" db="EMBL/GenBank/DDBJ databases">
        <title>Human gut microbiome strain richness.</title>
        <authorList>
            <person name="Chen-Liaw A."/>
        </authorList>
    </citation>
    <scope>NUCLEOTIDE SEQUENCE</scope>
    <source>
        <strain evidence="8">D35st1_E5_D35t1_190705</strain>
    </source>
</reference>
<dbReference type="Pfam" id="PF13440">
    <property type="entry name" value="Polysacc_synt_3"/>
    <property type="match status" value="1"/>
</dbReference>
<dbReference type="AlphaFoldDB" id="A0AAW6FD55"/>
<evidence type="ECO:0000256" key="6">
    <source>
        <dbReference type="ARBA" id="ARBA00023136"/>
    </source>
</evidence>
<evidence type="ECO:0000313" key="9">
    <source>
        <dbReference type="Proteomes" id="UP001211522"/>
    </source>
</evidence>